<evidence type="ECO:0000313" key="9">
    <source>
        <dbReference type="Proteomes" id="UP001437256"/>
    </source>
</evidence>
<proteinExistence type="predicted"/>
<evidence type="ECO:0000256" key="1">
    <source>
        <dbReference type="ARBA" id="ARBA00022527"/>
    </source>
</evidence>
<feature type="domain" description="Protein kinase" evidence="7">
    <location>
        <begin position="507"/>
        <end position="747"/>
    </location>
</feature>
<dbReference type="InterPro" id="IPR011009">
    <property type="entry name" value="Kinase-like_dom_sf"/>
</dbReference>
<evidence type="ECO:0000313" key="8">
    <source>
        <dbReference type="EMBL" id="KAL0060335.1"/>
    </source>
</evidence>
<dbReference type="SMART" id="SM00220">
    <property type="entry name" value="S_TKc"/>
    <property type="match status" value="1"/>
</dbReference>
<evidence type="ECO:0000256" key="5">
    <source>
        <dbReference type="ARBA" id="ARBA00022840"/>
    </source>
</evidence>
<evidence type="ECO:0000256" key="6">
    <source>
        <dbReference type="SAM" id="MobiDB-lite"/>
    </source>
</evidence>
<evidence type="ECO:0000256" key="4">
    <source>
        <dbReference type="ARBA" id="ARBA00022777"/>
    </source>
</evidence>
<feature type="compositionally biased region" description="Polar residues" evidence="6">
    <location>
        <begin position="432"/>
        <end position="442"/>
    </location>
</feature>
<protein>
    <recommendedName>
        <fullName evidence="7">Protein kinase domain-containing protein</fullName>
    </recommendedName>
</protein>
<comment type="caution">
    <text evidence="8">The sequence shown here is derived from an EMBL/GenBank/DDBJ whole genome shotgun (WGS) entry which is preliminary data.</text>
</comment>
<dbReference type="EMBL" id="JBBXMP010000181">
    <property type="protein sequence ID" value="KAL0060335.1"/>
    <property type="molecule type" value="Genomic_DNA"/>
</dbReference>
<keyword evidence="1" id="KW-0723">Serine/threonine-protein kinase</keyword>
<dbReference type="PANTHER" id="PTHR24058">
    <property type="entry name" value="DUAL SPECIFICITY PROTEIN KINASE"/>
    <property type="match status" value="1"/>
</dbReference>
<evidence type="ECO:0000256" key="2">
    <source>
        <dbReference type="ARBA" id="ARBA00022679"/>
    </source>
</evidence>
<evidence type="ECO:0000259" key="7">
    <source>
        <dbReference type="PROSITE" id="PS50011"/>
    </source>
</evidence>
<organism evidence="8 9">
    <name type="scientific">Marasmius tenuissimus</name>
    <dbReference type="NCBI Taxonomy" id="585030"/>
    <lineage>
        <taxon>Eukaryota</taxon>
        <taxon>Fungi</taxon>
        <taxon>Dikarya</taxon>
        <taxon>Basidiomycota</taxon>
        <taxon>Agaricomycotina</taxon>
        <taxon>Agaricomycetes</taxon>
        <taxon>Agaricomycetidae</taxon>
        <taxon>Agaricales</taxon>
        <taxon>Marasmiineae</taxon>
        <taxon>Marasmiaceae</taxon>
        <taxon>Marasmius</taxon>
    </lineage>
</organism>
<accession>A0ABR2ZGJ8</accession>
<keyword evidence="3" id="KW-0547">Nucleotide-binding</keyword>
<feature type="compositionally biased region" description="Polar residues" evidence="6">
    <location>
        <begin position="395"/>
        <end position="408"/>
    </location>
</feature>
<dbReference type="SUPFAM" id="SSF56112">
    <property type="entry name" value="Protein kinase-like (PK-like)"/>
    <property type="match status" value="1"/>
</dbReference>
<dbReference type="Proteomes" id="UP001437256">
    <property type="component" value="Unassembled WGS sequence"/>
</dbReference>
<reference evidence="8 9" key="1">
    <citation type="submission" date="2024-05" db="EMBL/GenBank/DDBJ databases">
        <title>A draft genome resource for the thread blight pathogen Marasmius tenuissimus strain MS-2.</title>
        <authorList>
            <person name="Yulfo-Soto G.E."/>
            <person name="Baruah I.K."/>
            <person name="Amoako-Attah I."/>
            <person name="Bukari Y."/>
            <person name="Meinhardt L.W."/>
            <person name="Bailey B.A."/>
            <person name="Cohen S.P."/>
        </authorList>
    </citation>
    <scope>NUCLEOTIDE SEQUENCE [LARGE SCALE GENOMIC DNA]</scope>
    <source>
        <strain evidence="8 9">MS-2</strain>
    </source>
</reference>
<gene>
    <name evidence="8" type="ORF">AAF712_012901</name>
</gene>
<dbReference type="PROSITE" id="PS50011">
    <property type="entry name" value="PROTEIN_KINASE_DOM"/>
    <property type="match status" value="1"/>
</dbReference>
<dbReference type="InterPro" id="IPR050494">
    <property type="entry name" value="Ser_Thr_dual-spec_kinase"/>
</dbReference>
<feature type="region of interest" description="Disordered" evidence="6">
    <location>
        <begin position="366"/>
        <end position="442"/>
    </location>
</feature>
<dbReference type="Gene3D" id="1.10.510.10">
    <property type="entry name" value="Transferase(Phosphotransferase) domain 1"/>
    <property type="match status" value="1"/>
</dbReference>
<keyword evidence="2" id="KW-0808">Transferase</keyword>
<dbReference type="Pfam" id="PF00069">
    <property type="entry name" value="Pkinase"/>
    <property type="match status" value="1"/>
</dbReference>
<dbReference type="InterPro" id="IPR000719">
    <property type="entry name" value="Prot_kinase_dom"/>
</dbReference>
<evidence type="ECO:0000256" key="3">
    <source>
        <dbReference type="ARBA" id="ARBA00022741"/>
    </source>
</evidence>
<sequence length="747" mass="82601">MEVQDFVQTDRDEALEELSGILPSGPLTEDQRDFIRPLIVLLDEGDGITQQGLPRSALNLNLPDVVELSSEKTDALLGVDKLHVPTVESLDRMAKEEHPVWTKYAIDRARRDVQDILCLSEHKKDMGDSSPFVAIEAHIKFVGPSEVDLEKLLPPSLLSLLAHMLGSEYHNLTWPSEITCLGWLGELALELGLTLSGSSSGNITTCLRATTGKRFSSYAPVCDFRVSASQEVASLVLWGEIESHCAGRDHTKARVVMNCFANLWMQYRIKGPIRFLTLFVDPGKSCNFTVFDVAKVPGSPPQYELKRYTRIVSNKYYGALDFMKVAYGLLRGISTTVSQREYQLRCKVLSLKLEDARVILSELESRTSTQKGKKRKRNTDEDKDDEDFDPHRTSTKSAPQGSHRTSSRGQERQGGNSRSRNRSETQHHQGNKRSMGTHTSQSCTAIAQEGEALDRLHLLADVDAESAEHHFSHGHSSSKGDLYFQNRLYTHLPSNNDYGYVGIRPLQREADFLLEGPLNDSMLSIVNSLLSPMGTGQVLLLKHHAEDEPVAVAKLTSHNEVKILRQLKGLRGVVNIIEEQEVDEDEDVHLVITQYAGRNLRSYCKTGGGEPLPPMKVVLGLLDAMQTIHSAGFAHCDIKADNIAISANPPGVIVLDFGEACEVKHSGTGDGSAEEDDGGDWIPDPQVADIRRVGELLVYMVSKECFAGPDRKLVVVVGQGLVLGRLSLLDASREIARRIEDIPSEST</sequence>
<dbReference type="PANTHER" id="PTHR24058:SF17">
    <property type="entry name" value="HOMEODOMAIN INTERACTING PROTEIN KINASE, ISOFORM D"/>
    <property type="match status" value="1"/>
</dbReference>
<keyword evidence="5" id="KW-0067">ATP-binding</keyword>
<name>A0ABR2ZGJ8_9AGAR</name>
<keyword evidence="4" id="KW-0418">Kinase</keyword>
<keyword evidence="9" id="KW-1185">Reference proteome</keyword>